<comment type="caution">
    <text evidence="1">The sequence shown here is derived from an EMBL/GenBank/DDBJ whole genome shotgun (WGS) entry which is preliminary data.</text>
</comment>
<name>A0ABP8MPR0_9BACT</name>
<dbReference type="RefSeq" id="WP_344824780.1">
    <property type="nucleotide sequence ID" value="NZ_BAABEZ010000022.1"/>
</dbReference>
<sequence length="96" mass="11171">MSGQSFILLNTLCSEYGVEIQWVHGLRDQGLIQIIWIDGAEQLHEDELPPFEKAVRLHRDLQVSLQDIDLVFGLLDRIETLQHEVSRLQQRLSSYE</sequence>
<dbReference type="Pfam" id="PF13591">
    <property type="entry name" value="MerR_2"/>
    <property type="match status" value="1"/>
</dbReference>
<dbReference type="EMBL" id="BAABEZ010000022">
    <property type="protein sequence ID" value="GAA4453860.1"/>
    <property type="molecule type" value="Genomic_DNA"/>
</dbReference>
<gene>
    <name evidence="1" type="ORF">GCM10023092_14890</name>
</gene>
<accession>A0ABP8MPR0</accession>
<evidence type="ECO:0000313" key="1">
    <source>
        <dbReference type="EMBL" id="GAA4453860.1"/>
    </source>
</evidence>
<evidence type="ECO:0008006" key="3">
    <source>
        <dbReference type="Google" id="ProtNLM"/>
    </source>
</evidence>
<organism evidence="1 2">
    <name type="scientific">Rurimicrobium arvi</name>
    <dbReference type="NCBI Taxonomy" id="2049916"/>
    <lineage>
        <taxon>Bacteria</taxon>
        <taxon>Pseudomonadati</taxon>
        <taxon>Bacteroidota</taxon>
        <taxon>Chitinophagia</taxon>
        <taxon>Chitinophagales</taxon>
        <taxon>Chitinophagaceae</taxon>
        <taxon>Rurimicrobium</taxon>
    </lineage>
</organism>
<evidence type="ECO:0000313" key="2">
    <source>
        <dbReference type="Proteomes" id="UP001501410"/>
    </source>
</evidence>
<dbReference type="Gene3D" id="1.10.1660.10">
    <property type="match status" value="1"/>
</dbReference>
<proteinExistence type="predicted"/>
<dbReference type="Proteomes" id="UP001501410">
    <property type="component" value="Unassembled WGS sequence"/>
</dbReference>
<protein>
    <recommendedName>
        <fullName evidence="3">MerR family transcriptional regulator</fullName>
    </recommendedName>
</protein>
<keyword evidence="2" id="KW-1185">Reference proteome</keyword>
<reference evidence="2" key="1">
    <citation type="journal article" date="2019" name="Int. J. Syst. Evol. Microbiol.">
        <title>The Global Catalogue of Microorganisms (GCM) 10K type strain sequencing project: providing services to taxonomists for standard genome sequencing and annotation.</title>
        <authorList>
            <consortium name="The Broad Institute Genomics Platform"/>
            <consortium name="The Broad Institute Genome Sequencing Center for Infectious Disease"/>
            <person name="Wu L."/>
            <person name="Ma J."/>
        </authorList>
    </citation>
    <scope>NUCLEOTIDE SEQUENCE [LARGE SCALE GENOMIC DNA]</scope>
    <source>
        <strain evidence="2">JCM 31921</strain>
    </source>
</reference>